<dbReference type="AlphaFoldDB" id="M5F750"/>
<protein>
    <submittedName>
        <fullName evidence="1">Uncharacterized protein</fullName>
    </submittedName>
</protein>
<accession>M5F750</accession>
<name>M5F750_9HYPH</name>
<keyword evidence="2" id="KW-1185">Reference proteome</keyword>
<proteinExistence type="predicted"/>
<reference evidence="1 2" key="1">
    <citation type="submission" date="2013-02" db="EMBL/GenBank/DDBJ databases">
        <authorList>
            <person name="Genoscope - CEA"/>
        </authorList>
    </citation>
    <scope>NUCLEOTIDE SEQUENCE [LARGE SCALE GENOMIC DNA]</scope>
    <source>
        <strain evidence="1 2">STM 2683</strain>
    </source>
</reference>
<dbReference type="EMBL" id="CAUM01000132">
    <property type="protein sequence ID" value="CCV07726.1"/>
    <property type="molecule type" value="Genomic_DNA"/>
</dbReference>
<comment type="caution">
    <text evidence="1">The sequence shown here is derived from an EMBL/GenBank/DDBJ whole genome shotgun (WGS) entry which is preliminary data.</text>
</comment>
<gene>
    <name evidence="1" type="ORF">MESS2_630031</name>
</gene>
<evidence type="ECO:0000313" key="2">
    <source>
        <dbReference type="Proteomes" id="UP000012062"/>
    </source>
</evidence>
<organism evidence="1 2">
    <name type="scientific">Mesorhizobium metallidurans STM 2683</name>
    <dbReference type="NCBI Taxonomy" id="1297569"/>
    <lineage>
        <taxon>Bacteria</taxon>
        <taxon>Pseudomonadati</taxon>
        <taxon>Pseudomonadota</taxon>
        <taxon>Alphaproteobacteria</taxon>
        <taxon>Hyphomicrobiales</taxon>
        <taxon>Phyllobacteriaceae</taxon>
        <taxon>Mesorhizobium</taxon>
    </lineage>
</organism>
<evidence type="ECO:0000313" key="1">
    <source>
        <dbReference type="EMBL" id="CCV07726.1"/>
    </source>
</evidence>
<dbReference type="Proteomes" id="UP000012062">
    <property type="component" value="Unassembled WGS sequence"/>
</dbReference>
<sequence>MRKGGLRRGWLRLFALLLGPARLNARLNLVYEYTNIRPRHRCRLPFQAPDHSGDIDGREQIAHCRALWRALRRA</sequence>